<reference evidence="2 3" key="1">
    <citation type="journal article" date="2016" name="Mol. Biol. Evol.">
        <title>Comparative Genomics of Early-Diverging Mushroom-Forming Fungi Provides Insights into the Origins of Lignocellulose Decay Capabilities.</title>
        <authorList>
            <person name="Nagy L.G."/>
            <person name="Riley R."/>
            <person name="Tritt A."/>
            <person name="Adam C."/>
            <person name="Daum C."/>
            <person name="Floudas D."/>
            <person name="Sun H."/>
            <person name="Yadav J.S."/>
            <person name="Pangilinan J."/>
            <person name="Larsson K.H."/>
            <person name="Matsuura K."/>
            <person name="Barry K."/>
            <person name="Labutti K."/>
            <person name="Kuo R."/>
            <person name="Ohm R.A."/>
            <person name="Bhattacharya S.S."/>
            <person name="Shirouzu T."/>
            <person name="Yoshinaga Y."/>
            <person name="Martin F.M."/>
            <person name="Grigoriev I.V."/>
            <person name="Hibbett D.S."/>
        </authorList>
    </citation>
    <scope>NUCLEOTIDE SEQUENCE [LARGE SCALE GENOMIC DNA]</scope>
    <source>
        <strain evidence="2 3">CBS 109695</strain>
    </source>
</reference>
<feature type="region of interest" description="Disordered" evidence="1">
    <location>
        <begin position="196"/>
        <end position="234"/>
    </location>
</feature>
<dbReference type="CDD" id="cd00303">
    <property type="entry name" value="retropepsin_like"/>
    <property type="match status" value="1"/>
</dbReference>
<gene>
    <name evidence="2" type="ORF">FIBSPDRAFT_769815</name>
</gene>
<evidence type="ECO:0008006" key="4">
    <source>
        <dbReference type="Google" id="ProtNLM"/>
    </source>
</evidence>
<dbReference type="Pfam" id="PF08284">
    <property type="entry name" value="RVP_2"/>
    <property type="match status" value="1"/>
</dbReference>
<dbReference type="Gene3D" id="3.10.10.10">
    <property type="entry name" value="HIV Type 1 Reverse Transcriptase, subunit A, domain 1"/>
    <property type="match status" value="1"/>
</dbReference>
<evidence type="ECO:0000313" key="3">
    <source>
        <dbReference type="Proteomes" id="UP000076532"/>
    </source>
</evidence>
<dbReference type="PANTHER" id="PTHR15503">
    <property type="entry name" value="LDOC1 RELATED"/>
    <property type="match status" value="1"/>
</dbReference>
<sequence length="649" mass="72377">MSPASSKATVENRGAKHVPVLTDGELDPDVLVVYENTVQDHFEEKQYPTADQVRKILGGLQSPIVREWFTADRTRIQSLSFMKFMHELRVKFLESNWEQEVEQSLLAMSQGDSSFKDFARRLKASNTRLVNTSAHLSKACLRQQLTVGMTQALHMRVNNSEANTQTDYKLWKEQVRRINDLLAQTYTDVMKKSCNANRANVPAPDPSRKYNSLSGSSSNKQNNPVAPGSKPPTLTAKEKVLLMKYRRCFKCRCLDQKHQSRDCPNDFPSGVGYRELSLSDVPAGCKPEPDRKTRAHPVAAVLGSSHDIEYATPANCLSVLRRSPAESSDDDDVSNLVVAVISEIPSVNVSCDTQSVSMLYSVMLDSGSHLDLVSPLFATQLKLVPIALSSPETVSVAIGGEKTDISFSHVVKFRLSDPSFMYTSRIVTACIAPQLSVDVLLGLPFLEKNDIVLRAKNRTAVCQKANFDLLNPTARKDTSADVTAGGPKHRTNHPSDCIGAVREHIECLAVQDELDKLSLKVKEKYKDVFADVAHLDDLPKDVYCRIKLKDAEKQIMTRSYSTPHKYCEVWGVLIQQHLDTGRIRPSNSQHASPAFIIPKSDPTVLPRWVNDYRQLNTNTIPDSYPLPRIDDIMADAVKGKSRSICDMTY</sequence>
<organism evidence="2 3">
    <name type="scientific">Athelia psychrophila</name>
    <dbReference type="NCBI Taxonomy" id="1759441"/>
    <lineage>
        <taxon>Eukaryota</taxon>
        <taxon>Fungi</taxon>
        <taxon>Dikarya</taxon>
        <taxon>Basidiomycota</taxon>
        <taxon>Agaricomycotina</taxon>
        <taxon>Agaricomycetes</taxon>
        <taxon>Agaricomycetidae</taxon>
        <taxon>Atheliales</taxon>
        <taxon>Atheliaceae</taxon>
        <taxon>Athelia</taxon>
    </lineage>
</organism>
<evidence type="ECO:0000256" key="1">
    <source>
        <dbReference type="SAM" id="MobiDB-lite"/>
    </source>
</evidence>
<dbReference type="STRING" id="436010.A0A167TFA1"/>
<accession>A0A167TFA1</accession>
<dbReference type="SUPFAM" id="SSF56672">
    <property type="entry name" value="DNA/RNA polymerases"/>
    <property type="match status" value="1"/>
</dbReference>
<keyword evidence="3" id="KW-1185">Reference proteome</keyword>
<dbReference type="InterPro" id="IPR043502">
    <property type="entry name" value="DNA/RNA_pol_sf"/>
</dbReference>
<name>A0A167TFA1_9AGAM</name>
<dbReference type="OrthoDB" id="2369050at2759"/>
<dbReference type="AlphaFoldDB" id="A0A167TFA1"/>
<dbReference type="EMBL" id="KV418257">
    <property type="protein sequence ID" value="KZP02881.1"/>
    <property type="molecule type" value="Genomic_DNA"/>
</dbReference>
<dbReference type="InterPro" id="IPR032567">
    <property type="entry name" value="RTL1-rel"/>
</dbReference>
<feature type="compositionally biased region" description="Polar residues" evidence="1">
    <location>
        <begin position="209"/>
        <end position="224"/>
    </location>
</feature>
<dbReference type="PANTHER" id="PTHR15503:SF22">
    <property type="entry name" value="TRANSPOSON TY3-I GAG POLYPROTEIN"/>
    <property type="match status" value="1"/>
</dbReference>
<evidence type="ECO:0000313" key="2">
    <source>
        <dbReference type="EMBL" id="KZP02881.1"/>
    </source>
</evidence>
<dbReference type="Proteomes" id="UP000076532">
    <property type="component" value="Unassembled WGS sequence"/>
</dbReference>
<dbReference type="Gene3D" id="2.40.70.10">
    <property type="entry name" value="Acid Proteases"/>
    <property type="match status" value="1"/>
</dbReference>
<protein>
    <recommendedName>
        <fullName evidence="4">Retrotransposon gag domain-containing protein</fullName>
    </recommendedName>
</protein>
<dbReference type="InterPro" id="IPR021109">
    <property type="entry name" value="Peptidase_aspartic_dom_sf"/>
</dbReference>
<proteinExistence type="predicted"/>